<organism evidence="4 5">
    <name type="scientific">Cinchona calisaya</name>
    <dbReference type="NCBI Taxonomy" id="153742"/>
    <lineage>
        <taxon>Eukaryota</taxon>
        <taxon>Viridiplantae</taxon>
        <taxon>Streptophyta</taxon>
        <taxon>Embryophyta</taxon>
        <taxon>Tracheophyta</taxon>
        <taxon>Spermatophyta</taxon>
        <taxon>Magnoliopsida</taxon>
        <taxon>eudicotyledons</taxon>
        <taxon>Gunneridae</taxon>
        <taxon>Pentapetalae</taxon>
        <taxon>asterids</taxon>
        <taxon>lamiids</taxon>
        <taxon>Gentianales</taxon>
        <taxon>Rubiaceae</taxon>
        <taxon>Cinchonoideae</taxon>
        <taxon>Cinchoneae</taxon>
        <taxon>Cinchona</taxon>
    </lineage>
</organism>
<gene>
    <name evidence="4" type="ORF">ACH5RR_040664</name>
</gene>
<evidence type="ECO:0000256" key="3">
    <source>
        <dbReference type="PROSITE-ProRule" id="PRU00810"/>
    </source>
</evidence>
<evidence type="ECO:0000256" key="2">
    <source>
        <dbReference type="ARBA" id="ARBA00023242"/>
    </source>
</evidence>
<dbReference type="InterPro" id="IPR003822">
    <property type="entry name" value="PAH"/>
</dbReference>
<dbReference type="Gene3D" id="1.20.1160.11">
    <property type="entry name" value="Paired amphipathic helix"/>
    <property type="match status" value="2"/>
</dbReference>
<accession>A0ABD2XUG5</accession>
<dbReference type="GO" id="GO:0005634">
    <property type="term" value="C:nucleus"/>
    <property type="evidence" value="ECO:0007669"/>
    <property type="project" value="UniProtKB-SubCell"/>
</dbReference>
<proteinExistence type="predicted"/>
<evidence type="ECO:0000313" key="5">
    <source>
        <dbReference type="Proteomes" id="UP001630127"/>
    </source>
</evidence>
<sequence length="165" mass="19440">MGFITYVKHFLSLKDDEYKYKELATALEDYNMLKIRVEDLIEIVHKIFEDHPMLLSKFQKFLPQEATTSIVYCTNRNNYSGYESKNQACKEYIEKVKTRCENGPDVYYSFLTILDDYGKEEWRLSLVGKVYGDKVVNFNGLKMLCKLLEIILSVIRSLKLLKHLL</sequence>
<keyword evidence="2 3" id="KW-0539">Nucleus</keyword>
<dbReference type="InterPro" id="IPR039774">
    <property type="entry name" value="Sin3-like"/>
</dbReference>
<comment type="subcellular location">
    <subcellularLocation>
        <location evidence="1 3">Nucleus</location>
    </subcellularLocation>
</comment>
<comment type="caution">
    <text evidence="4">The sequence shown here is derived from an EMBL/GenBank/DDBJ whole genome shotgun (WGS) entry which is preliminary data.</text>
</comment>
<evidence type="ECO:0000313" key="4">
    <source>
        <dbReference type="EMBL" id="KAL3497932.1"/>
    </source>
</evidence>
<dbReference type="PANTHER" id="PTHR12346">
    <property type="entry name" value="SIN3B-RELATED"/>
    <property type="match status" value="1"/>
</dbReference>
<evidence type="ECO:0000256" key="1">
    <source>
        <dbReference type="ARBA" id="ARBA00004123"/>
    </source>
</evidence>
<reference evidence="4 5" key="1">
    <citation type="submission" date="2024-11" db="EMBL/GenBank/DDBJ databases">
        <title>A near-complete genome assembly of Cinchona calisaya.</title>
        <authorList>
            <person name="Lian D.C."/>
            <person name="Zhao X.W."/>
            <person name="Wei L."/>
        </authorList>
    </citation>
    <scope>NUCLEOTIDE SEQUENCE [LARGE SCALE GENOMIC DNA]</scope>
    <source>
        <tissue evidence="4">Nenye</tissue>
    </source>
</reference>
<dbReference type="InterPro" id="IPR036600">
    <property type="entry name" value="PAH_sf"/>
</dbReference>
<dbReference type="AlphaFoldDB" id="A0ABD2XUG5"/>
<dbReference type="PROSITE" id="PS51477">
    <property type="entry name" value="PAH"/>
    <property type="match status" value="1"/>
</dbReference>
<keyword evidence="5" id="KW-1185">Reference proteome</keyword>
<name>A0ABD2XUG5_9GENT</name>
<protein>
    <submittedName>
        <fullName evidence="4">Uncharacterized protein</fullName>
    </submittedName>
</protein>
<dbReference type="Pfam" id="PF02671">
    <property type="entry name" value="PAH"/>
    <property type="match status" value="1"/>
</dbReference>
<dbReference type="SUPFAM" id="SSF47762">
    <property type="entry name" value="PAH2 domain"/>
    <property type="match status" value="2"/>
</dbReference>
<dbReference type="Proteomes" id="UP001630127">
    <property type="component" value="Unassembled WGS sequence"/>
</dbReference>
<dbReference type="EMBL" id="JBJUIK010000017">
    <property type="protein sequence ID" value="KAL3497932.1"/>
    <property type="molecule type" value="Genomic_DNA"/>
</dbReference>